<dbReference type="InterPro" id="IPR000792">
    <property type="entry name" value="Tscrpt_reg_LuxR_C"/>
</dbReference>
<evidence type="ECO:0000313" key="3">
    <source>
        <dbReference type="EMBL" id="QLD12706.1"/>
    </source>
</evidence>
<gene>
    <name evidence="3" type="ORF">HW566_13540</name>
</gene>
<dbReference type="InterPro" id="IPR036388">
    <property type="entry name" value="WH-like_DNA-bd_sf"/>
</dbReference>
<feature type="domain" description="HTH luxR-type" evidence="2">
    <location>
        <begin position="711"/>
        <end position="776"/>
    </location>
</feature>
<evidence type="ECO:0000313" key="4">
    <source>
        <dbReference type="Proteomes" id="UP000509638"/>
    </source>
</evidence>
<dbReference type="AlphaFoldDB" id="A0A7D5EXV7"/>
<evidence type="ECO:0000259" key="2">
    <source>
        <dbReference type="PROSITE" id="PS50043"/>
    </source>
</evidence>
<dbReference type="GO" id="GO:0006355">
    <property type="term" value="P:regulation of DNA-templated transcription"/>
    <property type="evidence" value="ECO:0007669"/>
    <property type="project" value="InterPro"/>
</dbReference>
<feature type="compositionally biased region" description="Basic and acidic residues" evidence="1">
    <location>
        <begin position="381"/>
        <end position="396"/>
    </location>
</feature>
<accession>A0A7D5EXV7</accession>
<name>A0A7D5EXV7_9MICO</name>
<dbReference type="Gene3D" id="1.10.10.10">
    <property type="entry name" value="Winged helix-like DNA-binding domain superfamily/Winged helix DNA-binding domain"/>
    <property type="match status" value="1"/>
</dbReference>
<dbReference type="Proteomes" id="UP000509638">
    <property type="component" value="Chromosome"/>
</dbReference>
<proteinExistence type="predicted"/>
<evidence type="ECO:0000256" key="1">
    <source>
        <dbReference type="SAM" id="MobiDB-lite"/>
    </source>
</evidence>
<feature type="region of interest" description="Disordered" evidence="1">
    <location>
        <begin position="1"/>
        <end position="20"/>
    </location>
</feature>
<dbReference type="SMART" id="SM00421">
    <property type="entry name" value="HTH_LUXR"/>
    <property type="match status" value="1"/>
</dbReference>
<protein>
    <submittedName>
        <fullName evidence="3">Helix-turn-helix transcriptional regulator</fullName>
    </submittedName>
</protein>
<dbReference type="GO" id="GO:0003677">
    <property type="term" value="F:DNA binding"/>
    <property type="evidence" value="ECO:0007669"/>
    <property type="project" value="InterPro"/>
</dbReference>
<dbReference type="Pfam" id="PF00196">
    <property type="entry name" value="GerE"/>
    <property type="match status" value="1"/>
</dbReference>
<feature type="region of interest" description="Disordered" evidence="1">
    <location>
        <begin position="375"/>
        <end position="396"/>
    </location>
</feature>
<dbReference type="CDD" id="cd06170">
    <property type="entry name" value="LuxR_C_like"/>
    <property type="match status" value="1"/>
</dbReference>
<feature type="region of interest" description="Disordered" evidence="1">
    <location>
        <begin position="765"/>
        <end position="787"/>
    </location>
</feature>
<dbReference type="PROSITE" id="PS50043">
    <property type="entry name" value="HTH_LUXR_2"/>
    <property type="match status" value="1"/>
</dbReference>
<sequence>MSQVPFGALEASSDPRAAGLRDGTIDEPLVVAIDDAHDLDSASLHALLRGVHTPHVSALFAVTEPRLGARAIGPEVERLHDLWLSGAADRLDLRPLQTDDGAQLLAEFSGGHRLDSVTRAAILWQADGSRALLRALTEIAIEAALRGDDPIQAIDDVSAHSRLAATVHAHIRGFDDEVLRALVLLDHTPGLSFGDAARFIPSATLNALRAAGLLHDDQTIMHRFTANRAIARAAARHLGPAAADEVVKEALDRLISDRGLWWNAPLARLLAEHWLRDVPDAASLPGEVPIELVRRVMSDAAREANDHGDASSAAAYATWAGAEAATAVLSLEEHLAHTALGSSEAAGLRLDALPAEGQRRTLSVALALALPVDASATERSGTPEDDRPPRTTPDHELAAARQAIDALQIRRADEIVARLRAHPQLDTADRVDTELLAATIAAYLGRDEDMRVALRTVQRLLRSGERRGSAIELLRARCLDLAARTIVGDDDTATLVDLAADRDFAARRGGASLALAGAASVLALLRRGHVLEARLELTASLNRSPLLGGTGQGMLTMETALGLALFGYTSEARDVLDAVNPPHGATNPLYRHMMEATQATLALAEGRWDDARTHAAAAWQISSTTDAVMLQVRCLHRLIVVRHPDADEALDRLRAIAETVQTDAIEMILRSAERAAADEALGASAALAHLCLDLCPPELLRRGHARRAVAADAARDLLTAREREIAGLVHEGLTNRQIAHALFLSVRTVESHIYQARSKIGARNRSDLGSMVGTDRQDEDEPRRSWA</sequence>
<dbReference type="InterPro" id="IPR016032">
    <property type="entry name" value="Sig_transdc_resp-reg_C-effctor"/>
</dbReference>
<dbReference type="SUPFAM" id="SSF46894">
    <property type="entry name" value="C-terminal effector domain of the bipartite response regulators"/>
    <property type="match status" value="1"/>
</dbReference>
<reference evidence="3 4" key="1">
    <citation type="submission" date="2020-06" db="EMBL/GenBank/DDBJ databases">
        <authorList>
            <person name="Jo H."/>
        </authorList>
    </citation>
    <scope>NUCLEOTIDE SEQUENCE [LARGE SCALE GENOMIC DNA]</scope>
    <source>
        <strain evidence="3 4">I46</strain>
    </source>
</reference>
<dbReference type="PRINTS" id="PR00038">
    <property type="entry name" value="HTHLUXR"/>
</dbReference>
<organism evidence="3 4">
    <name type="scientific">Microbacterium oleivorans</name>
    <dbReference type="NCBI Taxonomy" id="273677"/>
    <lineage>
        <taxon>Bacteria</taxon>
        <taxon>Bacillati</taxon>
        <taxon>Actinomycetota</taxon>
        <taxon>Actinomycetes</taxon>
        <taxon>Micrococcales</taxon>
        <taxon>Microbacteriaceae</taxon>
        <taxon>Microbacterium</taxon>
    </lineage>
</organism>
<dbReference type="EMBL" id="CP058316">
    <property type="protein sequence ID" value="QLD12706.1"/>
    <property type="molecule type" value="Genomic_DNA"/>
</dbReference>